<dbReference type="AlphaFoldDB" id="A0A5B7CI26"/>
<sequence>MEQRGSCSLLSGAGAVSIRQLSVVCVALGRCWQVVVLSRGAVARHELPACLMELAGGRLEVGGDKQN</sequence>
<name>A0A5B7CI26_PORTR</name>
<gene>
    <name evidence="1" type="ORF">E2C01_001733</name>
</gene>
<comment type="caution">
    <text evidence="1">The sequence shown here is derived from an EMBL/GenBank/DDBJ whole genome shotgun (WGS) entry which is preliminary data.</text>
</comment>
<protein>
    <submittedName>
        <fullName evidence="1">Uncharacterized protein</fullName>
    </submittedName>
</protein>
<proteinExistence type="predicted"/>
<evidence type="ECO:0000313" key="1">
    <source>
        <dbReference type="EMBL" id="MPC09129.1"/>
    </source>
</evidence>
<dbReference type="Proteomes" id="UP000324222">
    <property type="component" value="Unassembled WGS sequence"/>
</dbReference>
<keyword evidence="2" id="KW-1185">Reference proteome</keyword>
<organism evidence="1 2">
    <name type="scientific">Portunus trituberculatus</name>
    <name type="common">Swimming crab</name>
    <name type="synonym">Neptunus trituberculatus</name>
    <dbReference type="NCBI Taxonomy" id="210409"/>
    <lineage>
        <taxon>Eukaryota</taxon>
        <taxon>Metazoa</taxon>
        <taxon>Ecdysozoa</taxon>
        <taxon>Arthropoda</taxon>
        <taxon>Crustacea</taxon>
        <taxon>Multicrustacea</taxon>
        <taxon>Malacostraca</taxon>
        <taxon>Eumalacostraca</taxon>
        <taxon>Eucarida</taxon>
        <taxon>Decapoda</taxon>
        <taxon>Pleocyemata</taxon>
        <taxon>Brachyura</taxon>
        <taxon>Eubrachyura</taxon>
        <taxon>Portunoidea</taxon>
        <taxon>Portunidae</taxon>
        <taxon>Portuninae</taxon>
        <taxon>Portunus</taxon>
    </lineage>
</organism>
<evidence type="ECO:0000313" key="2">
    <source>
        <dbReference type="Proteomes" id="UP000324222"/>
    </source>
</evidence>
<reference evidence="1 2" key="1">
    <citation type="submission" date="2019-05" db="EMBL/GenBank/DDBJ databases">
        <title>Another draft genome of Portunus trituberculatus and its Hox gene families provides insights of decapod evolution.</title>
        <authorList>
            <person name="Jeong J.-H."/>
            <person name="Song I."/>
            <person name="Kim S."/>
            <person name="Choi T."/>
            <person name="Kim D."/>
            <person name="Ryu S."/>
            <person name="Kim W."/>
        </authorList>
    </citation>
    <scope>NUCLEOTIDE SEQUENCE [LARGE SCALE GENOMIC DNA]</scope>
    <source>
        <tissue evidence="1">Muscle</tissue>
    </source>
</reference>
<accession>A0A5B7CI26</accession>
<dbReference type="EMBL" id="VSRR010000056">
    <property type="protein sequence ID" value="MPC09129.1"/>
    <property type="molecule type" value="Genomic_DNA"/>
</dbReference>